<dbReference type="PRINTS" id="PR00081">
    <property type="entry name" value="GDHRDH"/>
</dbReference>
<organism evidence="4 5">
    <name type="scientific">Rhizobium rhizogenes</name>
    <name type="common">Agrobacterium rhizogenes</name>
    <dbReference type="NCBI Taxonomy" id="359"/>
    <lineage>
        <taxon>Bacteria</taxon>
        <taxon>Pseudomonadati</taxon>
        <taxon>Pseudomonadota</taxon>
        <taxon>Alphaproteobacteria</taxon>
        <taxon>Hyphomicrobiales</taxon>
        <taxon>Rhizobiaceae</taxon>
        <taxon>Rhizobium/Agrobacterium group</taxon>
        <taxon>Rhizobium</taxon>
    </lineage>
</organism>
<dbReference type="GO" id="GO:0016616">
    <property type="term" value="F:oxidoreductase activity, acting on the CH-OH group of donors, NAD or NADP as acceptor"/>
    <property type="evidence" value="ECO:0007669"/>
    <property type="project" value="UniProtKB-ARBA"/>
</dbReference>
<dbReference type="EMBL" id="QDFR01000001">
    <property type="protein sequence ID" value="PVE57254.1"/>
    <property type="molecule type" value="Genomic_DNA"/>
</dbReference>
<dbReference type="FunFam" id="3.40.50.720:FF:000084">
    <property type="entry name" value="Short-chain dehydrogenase reductase"/>
    <property type="match status" value="1"/>
</dbReference>
<sequence>MARMNNKVALVVGGAKGIGLAIAERLSAEGAKVFLTSRKGEEAEKAAQSIGNGAIGIAADASSPEDMLAAVEAVRQAHGHIDALVLNAGLSEYAQIAEITPEHFDRHFDVNVRGMVFGFQAALPAMREGGSAVLIGSIAGSAGYAGYGTYCATKAAVRSYARTWTAELAPKGIRVNVVAPGPTDTDMMASVADDVRAAIVAPIPMGRMGRPAEVAAATLFLLSDEASYIAGAELCVDGGLLQA</sequence>
<reference evidence="4 5" key="1">
    <citation type="submission" date="2018-04" db="EMBL/GenBank/DDBJ databases">
        <authorList>
            <person name="Hagen T."/>
        </authorList>
    </citation>
    <scope>NUCLEOTIDE SEQUENCE [LARGE SCALE GENOMIC DNA]</scope>
    <source>
        <strain evidence="4 5">TPD7009</strain>
    </source>
</reference>
<dbReference type="NCBIfam" id="NF005559">
    <property type="entry name" value="PRK07231.1"/>
    <property type="match status" value="1"/>
</dbReference>
<dbReference type="InterPro" id="IPR057326">
    <property type="entry name" value="KR_dom"/>
</dbReference>
<dbReference type="InterPro" id="IPR002347">
    <property type="entry name" value="SDR_fam"/>
</dbReference>
<comment type="similarity">
    <text evidence="1">Belongs to the short-chain dehydrogenases/reductases (SDR) family.</text>
</comment>
<evidence type="ECO:0000259" key="3">
    <source>
        <dbReference type="SMART" id="SM00822"/>
    </source>
</evidence>
<accession>A0AA92C762</accession>
<dbReference type="Gene3D" id="3.40.50.720">
    <property type="entry name" value="NAD(P)-binding Rossmann-like Domain"/>
    <property type="match status" value="1"/>
</dbReference>
<dbReference type="PANTHER" id="PTHR42760">
    <property type="entry name" value="SHORT-CHAIN DEHYDROGENASES/REDUCTASES FAMILY MEMBER"/>
    <property type="match status" value="1"/>
</dbReference>
<gene>
    <name evidence="4" type="ORF">DC430_05925</name>
</gene>
<dbReference type="Proteomes" id="UP000244335">
    <property type="component" value="Unassembled WGS sequence"/>
</dbReference>
<proteinExistence type="inferred from homology"/>
<protein>
    <submittedName>
        <fullName evidence="4">Oxidoreductase</fullName>
    </submittedName>
</protein>
<dbReference type="AlphaFoldDB" id="A0AA92C762"/>
<feature type="domain" description="Ketoreductase" evidence="3">
    <location>
        <begin position="7"/>
        <end position="181"/>
    </location>
</feature>
<evidence type="ECO:0000313" key="5">
    <source>
        <dbReference type="Proteomes" id="UP000244335"/>
    </source>
</evidence>
<dbReference type="PRINTS" id="PR00080">
    <property type="entry name" value="SDRFAMILY"/>
</dbReference>
<dbReference type="CDD" id="cd05233">
    <property type="entry name" value="SDR_c"/>
    <property type="match status" value="1"/>
</dbReference>
<dbReference type="SMART" id="SM00822">
    <property type="entry name" value="PKS_KR"/>
    <property type="match status" value="1"/>
</dbReference>
<dbReference type="RefSeq" id="WP_116491887.1">
    <property type="nucleotide sequence ID" value="NZ_QDFR01000001.1"/>
</dbReference>
<evidence type="ECO:0000256" key="2">
    <source>
        <dbReference type="ARBA" id="ARBA00023002"/>
    </source>
</evidence>
<dbReference type="Pfam" id="PF13561">
    <property type="entry name" value="adh_short_C2"/>
    <property type="match status" value="1"/>
</dbReference>
<keyword evidence="2" id="KW-0560">Oxidoreductase</keyword>
<dbReference type="PANTHER" id="PTHR42760:SF133">
    <property type="entry name" value="3-OXOACYL-[ACYL-CARRIER-PROTEIN] REDUCTASE"/>
    <property type="match status" value="1"/>
</dbReference>
<dbReference type="SUPFAM" id="SSF51735">
    <property type="entry name" value="NAD(P)-binding Rossmann-fold domains"/>
    <property type="match status" value="1"/>
</dbReference>
<evidence type="ECO:0000313" key="4">
    <source>
        <dbReference type="EMBL" id="PVE57254.1"/>
    </source>
</evidence>
<name>A0AA92C762_RHIRH</name>
<evidence type="ECO:0000256" key="1">
    <source>
        <dbReference type="ARBA" id="ARBA00006484"/>
    </source>
</evidence>
<comment type="caution">
    <text evidence="4">The sequence shown here is derived from an EMBL/GenBank/DDBJ whole genome shotgun (WGS) entry which is preliminary data.</text>
</comment>
<dbReference type="InterPro" id="IPR036291">
    <property type="entry name" value="NAD(P)-bd_dom_sf"/>
</dbReference>